<gene>
    <name evidence="2" type="ORF">DB30_05886</name>
</gene>
<dbReference type="PROSITE" id="PS51257">
    <property type="entry name" value="PROKAR_LIPOPROTEIN"/>
    <property type="match status" value="1"/>
</dbReference>
<protein>
    <recommendedName>
        <fullName evidence="4">Lipoprotein</fullName>
    </recommendedName>
</protein>
<dbReference type="EMBL" id="JMCC02000059">
    <property type="protein sequence ID" value="KIG15186.1"/>
    <property type="molecule type" value="Genomic_DNA"/>
</dbReference>
<organism evidence="2 3">
    <name type="scientific">Enhygromyxa salina</name>
    <dbReference type="NCBI Taxonomy" id="215803"/>
    <lineage>
        <taxon>Bacteria</taxon>
        <taxon>Pseudomonadati</taxon>
        <taxon>Myxococcota</taxon>
        <taxon>Polyangia</taxon>
        <taxon>Nannocystales</taxon>
        <taxon>Nannocystaceae</taxon>
        <taxon>Enhygromyxa</taxon>
    </lineage>
</organism>
<keyword evidence="1" id="KW-0732">Signal</keyword>
<evidence type="ECO:0000313" key="2">
    <source>
        <dbReference type="EMBL" id="KIG15186.1"/>
    </source>
</evidence>
<evidence type="ECO:0000313" key="3">
    <source>
        <dbReference type="Proteomes" id="UP000031599"/>
    </source>
</evidence>
<evidence type="ECO:0008006" key="4">
    <source>
        <dbReference type="Google" id="ProtNLM"/>
    </source>
</evidence>
<feature type="signal peptide" evidence="1">
    <location>
        <begin position="1"/>
        <end position="21"/>
    </location>
</feature>
<dbReference type="AlphaFoldDB" id="A0A0C2CVT7"/>
<accession>A0A0C2CVT7</accession>
<proteinExistence type="predicted"/>
<reference evidence="2 3" key="1">
    <citation type="submission" date="2014-12" db="EMBL/GenBank/DDBJ databases">
        <title>Genome assembly of Enhygromyxa salina DSM 15201.</title>
        <authorList>
            <person name="Sharma G."/>
            <person name="Subramanian S."/>
        </authorList>
    </citation>
    <scope>NUCLEOTIDE SEQUENCE [LARGE SCALE GENOMIC DNA]</scope>
    <source>
        <strain evidence="2 3">DSM 15201</strain>
    </source>
</reference>
<dbReference type="Proteomes" id="UP000031599">
    <property type="component" value="Unassembled WGS sequence"/>
</dbReference>
<comment type="caution">
    <text evidence="2">The sequence shown here is derived from an EMBL/GenBank/DDBJ whole genome shotgun (WGS) entry which is preliminary data.</text>
</comment>
<evidence type="ECO:0000256" key="1">
    <source>
        <dbReference type="SAM" id="SignalP"/>
    </source>
</evidence>
<feature type="chain" id="PRO_5002159331" description="Lipoprotein" evidence="1">
    <location>
        <begin position="22"/>
        <end position="102"/>
    </location>
</feature>
<dbReference type="RefSeq" id="WP_052552245.1">
    <property type="nucleotide sequence ID" value="NZ_JMCC02000059.1"/>
</dbReference>
<name>A0A0C2CVT7_9BACT</name>
<sequence length="102" mass="11151">MTRLRWVGLLALGLVAVASCGIDEGYDNNDLELAVRQKAKETCSCLFVMELPEEHCTAWTRVSPDVAAAKIDRERQRVSATALGLWSASAHFNGRTGCVLDN</sequence>